<dbReference type="AlphaFoldDB" id="A0A1E5TCD8"/>
<dbReference type="Proteomes" id="UP000095713">
    <property type="component" value="Unassembled WGS sequence"/>
</dbReference>
<keyword evidence="1" id="KW-0472">Membrane</keyword>
<feature type="transmembrane region" description="Helical" evidence="1">
    <location>
        <begin position="75"/>
        <end position="95"/>
    </location>
</feature>
<proteinExistence type="predicted"/>
<feature type="transmembrane region" description="Helical" evidence="1">
    <location>
        <begin position="46"/>
        <end position="68"/>
    </location>
</feature>
<comment type="caution">
    <text evidence="2">The sequence shown here is derived from an EMBL/GenBank/DDBJ whole genome shotgun (WGS) entry which is preliminary data.</text>
</comment>
<keyword evidence="1" id="KW-0812">Transmembrane</keyword>
<keyword evidence="3" id="KW-1185">Reference proteome</keyword>
<evidence type="ECO:0000256" key="1">
    <source>
        <dbReference type="SAM" id="Phobius"/>
    </source>
</evidence>
<organism evidence="2 3">
    <name type="scientific">Flavivirga aquatica</name>
    <dbReference type="NCBI Taxonomy" id="1849968"/>
    <lineage>
        <taxon>Bacteria</taxon>
        <taxon>Pseudomonadati</taxon>
        <taxon>Bacteroidota</taxon>
        <taxon>Flavobacteriia</taxon>
        <taxon>Flavobacteriales</taxon>
        <taxon>Flavobacteriaceae</taxon>
        <taxon>Flavivirga</taxon>
    </lineage>
</organism>
<protein>
    <submittedName>
        <fullName evidence="2">Uncharacterized protein</fullName>
    </submittedName>
</protein>
<accession>A0A1E5TCD8</accession>
<name>A0A1E5TCD8_9FLAO</name>
<reference evidence="2 3" key="1">
    <citation type="submission" date="2016-05" db="EMBL/GenBank/DDBJ databases">
        <title>Draft Genome Sequence of Algibacter sp. Strain SK-16 Isolated from the Surface Water of Aburatsubo Inlet.</title>
        <authorList>
            <person name="Wong S.-K."/>
            <person name="Yoshizawa S."/>
            <person name="Nakajima Y."/>
            <person name="Ogura Y."/>
            <person name="Tetsuya H."/>
            <person name="Hamasaki K."/>
        </authorList>
    </citation>
    <scope>NUCLEOTIDE SEQUENCE [LARGE SCALE GENOMIC DNA]</scope>
    <source>
        <strain evidence="2 3">SK-16</strain>
    </source>
</reference>
<dbReference type="STRING" id="1849968.A8C32_13960"/>
<keyword evidence="1" id="KW-1133">Transmembrane helix</keyword>
<sequence length="156" mass="18898">MKKNFKFHLIATIINIVLIIFLLKIHEYVIDEFIDDLFFIRAEENFYLIYLISIFLFSWLATFTIYKFKNYKKHFIVFLSSLLLFIFSLIVYDIFSNIKIDIEYYDGFFNYCLKKSYYVLFKEETLIASIIISVSIYISQMVIGKKLLPKMYRNKI</sequence>
<evidence type="ECO:0000313" key="3">
    <source>
        <dbReference type="Proteomes" id="UP000095713"/>
    </source>
</evidence>
<dbReference type="EMBL" id="MDJD01000014">
    <property type="protein sequence ID" value="OEK08997.1"/>
    <property type="molecule type" value="Genomic_DNA"/>
</dbReference>
<evidence type="ECO:0000313" key="2">
    <source>
        <dbReference type="EMBL" id="OEK08997.1"/>
    </source>
</evidence>
<feature type="transmembrane region" description="Helical" evidence="1">
    <location>
        <begin position="7"/>
        <end position="26"/>
    </location>
</feature>
<feature type="transmembrane region" description="Helical" evidence="1">
    <location>
        <begin position="125"/>
        <end position="143"/>
    </location>
</feature>
<gene>
    <name evidence="2" type="ORF">A8C32_13960</name>
</gene>